<dbReference type="Gene3D" id="3.40.50.300">
    <property type="entry name" value="P-loop containing nucleotide triphosphate hydrolases"/>
    <property type="match status" value="1"/>
</dbReference>
<keyword evidence="2" id="KW-1185">Reference proteome</keyword>
<comment type="caution">
    <text evidence="1">The sequence shown here is derived from an EMBL/GenBank/DDBJ whole genome shotgun (WGS) entry which is preliminary data.</text>
</comment>
<evidence type="ECO:0000313" key="2">
    <source>
        <dbReference type="Proteomes" id="UP001266305"/>
    </source>
</evidence>
<dbReference type="SUPFAM" id="SSF52540">
    <property type="entry name" value="P-loop containing nucleoside triphosphate hydrolases"/>
    <property type="match status" value="1"/>
</dbReference>
<organism evidence="1 2">
    <name type="scientific">Saguinus oedipus</name>
    <name type="common">Cotton-top tamarin</name>
    <name type="synonym">Oedipomidas oedipus</name>
    <dbReference type="NCBI Taxonomy" id="9490"/>
    <lineage>
        <taxon>Eukaryota</taxon>
        <taxon>Metazoa</taxon>
        <taxon>Chordata</taxon>
        <taxon>Craniata</taxon>
        <taxon>Vertebrata</taxon>
        <taxon>Euteleostomi</taxon>
        <taxon>Mammalia</taxon>
        <taxon>Eutheria</taxon>
        <taxon>Euarchontoglires</taxon>
        <taxon>Primates</taxon>
        <taxon>Haplorrhini</taxon>
        <taxon>Platyrrhini</taxon>
        <taxon>Cebidae</taxon>
        <taxon>Callitrichinae</taxon>
        <taxon>Saguinus</taxon>
    </lineage>
</organism>
<dbReference type="Proteomes" id="UP001266305">
    <property type="component" value="Unassembled WGS sequence"/>
</dbReference>
<reference evidence="1 2" key="1">
    <citation type="submission" date="2023-05" db="EMBL/GenBank/DDBJ databases">
        <title>B98-5 Cell Line De Novo Hybrid Assembly: An Optical Mapping Approach.</title>
        <authorList>
            <person name="Kananen K."/>
            <person name="Auerbach J.A."/>
            <person name="Kautto E."/>
            <person name="Blachly J.S."/>
        </authorList>
    </citation>
    <scope>NUCLEOTIDE SEQUENCE [LARGE SCALE GENOMIC DNA]</scope>
    <source>
        <strain evidence="1">B95-8</strain>
        <tissue evidence="1">Cell line</tissue>
    </source>
</reference>
<evidence type="ECO:0008006" key="3">
    <source>
        <dbReference type="Google" id="ProtNLM"/>
    </source>
</evidence>
<dbReference type="InterPro" id="IPR027417">
    <property type="entry name" value="P-loop_NTPase"/>
</dbReference>
<dbReference type="EMBL" id="JASSZA010000010">
    <property type="protein sequence ID" value="KAK2100687.1"/>
    <property type="molecule type" value="Genomic_DNA"/>
</dbReference>
<name>A0ABQ9UWS3_SAGOE</name>
<gene>
    <name evidence="1" type="ORF">P7K49_022035</name>
</gene>
<sequence>MDIHACTCVLLPVRALSEPTAGNKPKSVVSKEKLIGICGRTGSGKSSFSLAFFRMVDTFEGEL</sequence>
<protein>
    <recommendedName>
        <fullName evidence="3">ABC transporter domain-containing protein</fullName>
    </recommendedName>
</protein>
<evidence type="ECO:0000313" key="1">
    <source>
        <dbReference type="EMBL" id="KAK2100687.1"/>
    </source>
</evidence>
<accession>A0ABQ9UWS3</accession>
<proteinExistence type="predicted"/>